<evidence type="ECO:0000256" key="1">
    <source>
        <dbReference type="SAM" id="MobiDB-lite"/>
    </source>
</evidence>
<accession>A0A4S8LZX3</accession>
<name>A0A4S8LZX3_DENBC</name>
<organism evidence="2 3">
    <name type="scientific">Dendrothele bispora (strain CBS 962.96)</name>
    <dbReference type="NCBI Taxonomy" id="1314807"/>
    <lineage>
        <taxon>Eukaryota</taxon>
        <taxon>Fungi</taxon>
        <taxon>Dikarya</taxon>
        <taxon>Basidiomycota</taxon>
        <taxon>Agaricomycotina</taxon>
        <taxon>Agaricomycetes</taxon>
        <taxon>Agaricomycetidae</taxon>
        <taxon>Agaricales</taxon>
        <taxon>Agaricales incertae sedis</taxon>
        <taxon>Dendrothele</taxon>
    </lineage>
</organism>
<dbReference type="Proteomes" id="UP000297245">
    <property type="component" value="Unassembled WGS sequence"/>
</dbReference>
<dbReference type="OrthoDB" id="1534087at2759"/>
<sequence length="272" mass="30899">MEGGSGTGSLAADNLEELINGPPNDNAPPVEAIHDTLQLDKHVDEAETTHVTELGREDRDDPEAPPPTTSRPVYTKLSIWTKGRLMQEMWWRLGSWEWTHQGTTDRFWEMVMRWRERVDVKTNKWGVKPRMPERKEQTEEGLDTGEVVDVEQSQKSYKQGDRLSGVPCELFEDAESLVLGLIYVMELTMQENQSKHKVLFDHLQVAYGDLLIVFDNFETPWNHADSRIGVKNLLEKIAKCGKVSLIVTMRGLNGPGDIPWEKLGDDTGCNNL</sequence>
<dbReference type="EMBL" id="ML179202">
    <property type="protein sequence ID" value="THU95324.1"/>
    <property type="molecule type" value="Genomic_DNA"/>
</dbReference>
<feature type="region of interest" description="Disordered" evidence="1">
    <location>
        <begin position="50"/>
        <end position="73"/>
    </location>
</feature>
<proteinExistence type="predicted"/>
<dbReference type="AlphaFoldDB" id="A0A4S8LZX3"/>
<feature type="region of interest" description="Disordered" evidence="1">
    <location>
        <begin position="1"/>
        <end position="30"/>
    </location>
</feature>
<keyword evidence="3" id="KW-1185">Reference proteome</keyword>
<gene>
    <name evidence="2" type="ORF">K435DRAFT_798205</name>
</gene>
<protein>
    <submittedName>
        <fullName evidence="2">Uncharacterized protein</fullName>
    </submittedName>
</protein>
<evidence type="ECO:0000313" key="2">
    <source>
        <dbReference type="EMBL" id="THU95324.1"/>
    </source>
</evidence>
<evidence type="ECO:0000313" key="3">
    <source>
        <dbReference type="Proteomes" id="UP000297245"/>
    </source>
</evidence>
<reference evidence="2 3" key="1">
    <citation type="journal article" date="2019" name="Nat. Ecol. Evol.">
        <title>Megaphylogeny resolves global patterns of mushroom evolution.</title>
        <authorList>
            <person name="Varga T."/>
            <person name="Krizsan K."/>
            <person name="Foldi C."/>
            <person name="Dima B."/>
            <person name="Sanchez-Garcia M."/>
            <person name="Sanchez-Ramirez S."/>
            <person name="Szollosi G.J."/>
            <person name="Szarkandi J.G."/>
            <person name="Papp V."/>
            <person name="Albert L."/>
            <person name="Andreopoulos W."/>
            <person name="Angelini C."/>
            <person name="Antonin V."/>
            <person name="Barry K.W."/>
            <person name="Bougher N.L."/>
            <person name="Buchanan P."/>
            <person name="Buyck B."/>
            <person name="Bense V."/>
            <person name="Catcheside P."/>
            <person name="Chovatia M."/>
            <person name="Cooper J."/>
            <person name="Damon W."/>
            <person name="Desjardin D."/>
            <person name="Finy P."/>
            <person name="Geml J."/>
            <person name="Haridas S."/>
            <person name="Hughes K."/>
            <person name="Justo A."/>
            <person name="Karasinski D."/>
            <person name="Kautmanova I."/>
            <person name="Kiss B."/>
            <person name="Kocsube S."/>
            <person name="Kotiranta H."/>
            <person name="LaButti K.M."/>
            <person name="Lechner B.E."/>
            <person name="Liimatainen K."/>
            <person name="Lipzen A."/>
            <person name="Lukacs Z."/>
            <person name="Mihaltcheva S."/>
            <person name="Morgado L.N."/>
            <person name="Niskanen T."/>
            <person name="Noordeloos M.E."/>
            <person name="Ohm R.A."/>
            <person name="Ortiz-Santana B."/>
            <person name="Ovrebo C."/>
            <person name="Racz N."/>
            <person name="Riley R."/>
            <person name="Savchenko A."/>
            <person name="Shiryaev A."/>
            <person name="Soop K."/>
            <person name="Spirin V."/>
            <person name="Szebenyi C."/>
            <person name="Tomsovsky M."/>
            <person name="Tulloss R.E."/>
            <person name="Uehling J."/>
            <person name="Grigoriev I.V."/>
            <person name="Vagvolgyi C."/>
            <person name="Papp T."/>
            <person name="Martin F.M."/>
            <person name="Miettinen O."/>
            <person name="Hibbett D.S."/>
            <person name="Nagy L.G."/>
        </authorList>
    </citation>
    <scope>NUCLEOTIDE SEQUENCE [LARGE SCALE GENOMIC DNA]</scope>
    <source>
        <strain evidence="2 3">CBS 962.96</strain>
    </source>
</reference>
<feature type="compositionally biased region" description="Basic and acidic residues" evidence="1">
    <location>
        <begin position="50"/>
        <end position="59"/>
    </location>
</feature>